<evidence type="ECO:0000313" key="3">
    <source>
        <dbReference type="EMBL" id="EDI0957383.1"/>
    </source>
</evidence>
<protein>
    <submittedName>
        <fullName evidence="2">Uncharacterized protein</fullName>
    </submittedName>
</protein>
<name>A0A634TQU9_SALTI</name>
<dbReference type="EMBL" id="AAMICL010000009">
    <property type="protein sequence ID" value="EDH5800804.1"/>
    <property type="molecule type" value="Genomic_DNA"/>
</dbReference>
<reference evidence="2" key="1">
    <citation type="submission" date="2018-07" db="EMBL/GenBank/DDBJ databases">
        <authorList>
            <person name="Ashton P.M."/>
            <person name="Dallman T."/>
            <person name="Nair S."/>
            <person name="De Pinna E."/>
            <person name="Peters T."/>
            <person name="Grant K."/>
        </authorList>
    </citation>
    <scope>NUCLEOTIDE SEQUENCE</scope>
    <source>
        <strain evidence="5">338438</strain>
        <strain evidence="3">339489</strain>
        <strain evidence="4">348081</strain>
        <strain evidence="2">365365</strain>
    </source>
</reference>
<evidence type="ECO:0000256" key="1">
    <source>
        <dbReference type="SAM" id="MobiDB-lite"/>
    </source>
</evidence>
<dbReference type="AlphaFoldDB" id="A0A634TQU9"/>
<evidence type="ECO:0000313" key="2">
    <source>
        <dbReference type="EMBL" id="EDH5800804.1"/>
    </source>
</evidence>
<dbReference type="EMBL" id="AAMJUX010000006">
    <property type="protein sequence ID" value="EDI0957383.1"/>
    <property type="molecule type" value="Genomic_DNA"/>
</dbReference>
<dbReference type="EMBL" id="AAMJVG010000013">
    <property type="protein sequence ID" value="EDI0994012.1"/>
    <property type="molecule type" value="Genomic_DNA"/>
</dbReference>
<organism evidence="2">
    <name type="scientific">Salmonella typhi</name>
    <dbReference type="NCBI Taxonomy" id="90370"/>
    <lineage>
        <taxon>Bacteria</taxon>
        <taxon>Pseudomonadati</taxon>
        <taxon>Pseudomonadota</taxon>
        <taxon>Gammaproteobacteria</taxon>
        <taxon>Enterobacterales</taxon>
        <taxon>Enterobacteriaceae</taxon>
        <taxon>Salmonella</taxon>
    </lineage>
</organism>
<accession>A0A634TQU9</accession>
<evidence type="ECO:0000313" key="4">
    <source>
        <dbReference type="EMBL" id="EDI0994012.1"/>
    </source>
</evidence>
<sequence length="73" mass="8012">MICGRKRQLPDPGSKSPLRDALAVPAEPVRLMVGKKAARAAPIRAFAPRSLYSEARTGAVLRRPRRHGLAKRL</sequence>
<evidence type="ECO:0000313" key="5">
    <source>
        <dbReference type="EMBL" id="EDI1139065.1"/>
    </source>
</evidence>
<dbReference type="EMBL" id="AAMJWL010000009">
    <property type="protein sequence ID" value="EDI1139065.1"/>
    <property type="molecule type" value="Genomic_DNA"/>
</dbReference>
<proteinExistence type="predicted"/>
<comment type="caution">
    <text evidence="2">The sequence shown here is derived from an EMBL/GenBank/DDBJ whole genome shotgun (WGS) entry which is preliminary data.</text>
</comment>
<feature type="region of interest" description="Disordered" evidence="1">
    <location>
        <begin position="1"/>
        <end position="20"/>
    </location>
</feature>
<gene>
    <name evidence="2" type="ORF">CB224_08935</name>
    <name evidence="3" type="ORF">CC884_05990</name>
    <name evidence="4" type="ORF">CC907_10260</name>
    <name evidence="5" type="ORF">CC972_10360</name>
</gene>